<reference evidence="1" key="1">
    <citation type="journal article" date="2015" name="Nature">
        <title>Complex archaea that bridge the gap between prokaryotes and eukaryotes.</title>
        <authorList>
            <person name="Spang A."/>
            <person name="Saw J.H."/>
            <person name="Jorgensen S.L."/>
            <person name="Zaremba-Niedzwiedzka K."/>
            <person name="Martijn J."/>
            <person name="Lind A.E."/>
            <person name="van Eijk R."/>
            <person name="Schleper C."/>
            <person name="Guy L."/>
            <person name="Ettema T.J."/>
        </authorList>
    </citation>
    <scope>NUCLEOTIDE SEQUENCE</scope>
</reference>
<protein>
    <submittedName>
        <fullName evidence="1">Uncharacterized protein</fullName>
    </submittedName>
</protein>
<dbReference type="AlphaFoldDB" id="A0A0F9IAJ3"/>
<gene>
    <name evidence="1" type="ORF">LCGC14_1603290</name>
</gene>
<proteinExistence type="predicted"/>
<evidence type="ECO:0000313" key="1">
    <source>
        <dbReference type="EMBL" id="KKM24616.1"/>
    </source>
</evidence>
<dbReference type="EMBL" id="LAZR01012888">
    <property type="protein sequence ID" value="KKM24616.1"/>
    <property type="molecule type" value="Genomic_DNA"/>
</dbReference>
<accession>A0A0F9IAJ3</accession>
<comment type="caution">
    <text evidence="1">The sequence shown here is derived from an EMBL/GenBank/DDBJ whole genome shotgun (WGS) entry which is preliminary data.</text>
</comment>
<sequence length="220" mass="24275">RQIRGRVSEAFKGLSDDIDSSDIDRALREVADTFGSTSDSIIKRLARLKDDTGKVFRELKETGMHESQALYDALIGRSIFSDLFRDTIAGFRELSSQVSDAMSNMSGNVTKSAKEMNARVVPAIEKFTDAFGSKAADQIHKTTDAVSSFGRGFSEAMSNIDSPVGALEEPKFRQTIASIEETLTRLPDKSAASFKLLQRSFGEVRAEAIKVQKQFEKGYK</sequence>
<dbReference type="Gene3D" id="1.20.120.20">
    <property type="entry name" value="Apolipoprotein"/>
    <property type="match status" value="1"/>
</dbReference>
<feature type="non-terminal residue" evidence="1">
    <location>
        <position position="1"/>
    </location>
</feature>
<name>A0A0F9IAJ3_9ZZZZ</name>
<organism evidence="1">
    <name type="scientific">marine sediment metagenome</name>
    <dbReference type="NCBI Taxonomy" id="412755"/>
    <lineage>
        <taxon>unclassified sequences</taxon>
        <taxon>metagenomes</taxon>
        <taxon>ecological metagenomes</taxon>
    </lineage>
</organism>